<feature type="domain" description="Chromo" evidence="6">
    <location>
        <begin position="26"/>
        <end position="84"/>
    </location>
</feature>
<dbReference type="InterPro" id="IPR023780">
    <property type="entry name" value="Chromo_domain"/>
</dbReference>
<dbReference type="InterPro" id="IPR000953">
    <property type="entry name" value="Chromo/chromo_shadow_dom"/>
</dbReference>
<gene>
    <name evidence="7" type="primary">Dsec\GM22147</name>
    <name evidence="7" type="ORF">Dsec_GM22147</name>
</gene>
<keyword evidence="8" id="KW-1185">Reference proteome</keyword>
<dbReference type="SMR" id="B4IAN0"/>
<sequence length="366" mass="40930">MTGRGKGSKGKLGRDNATDDPVDLVYAAEKIIQKRVKKGVVEYRVKWKGWNQRYNTWEPEVNILDRRLIDIYEQTNKSSGTPSKRGIKKKEKEPDPEPESEEDEYTFTVDDVDTHQATTSSATQDKESKKEKKHHHHHHHHHHIKSERNSGRRSGISVEPPSSSPPPRVQPTHSSSEDQPLIGTKRKAEVLKESGKIGVTIKTSPDGPTIKPQPTQQLTPIQQQPFQDQQQAEKIASEAATPLKSEQQATPLATEAINTTPAESGAEEEEAANEEGNQQTPQVPSENNNIPKPCNNLAINQKQPLTPLSPRALPPRFWLPAKCNISNRVVITDVTVNLETVTIRECKTERGFFRERDMKGDSSPVA</sequence>
<dbReference type="EMBL" id="CH480826">
    <property type="protein sequence ID" value="EDW44343.1"/>
    <property type="molecule type" value="Genomic_DNA"/>
</dbReference>
<evidence type="ECO:0000256" key="5">
    <source>
        <dbReference type="SAM" id="MobiDB-lite"/>
    </source>
</evidence>
<feature type="region of interest" description="Disordered" evidence="5">
    <location>
        <begin position="1"/>
        <end position="20"/>
    </location>
</feature>
<comment type="subcellular location">
    <subcellularLocation>
        <location evidence="2">Chromosome</location>
    </subcellularLocation>
    <subcellularLocation>
        <location evidence="1">Nucleus</location>
    </subcellularLocation>
</comment>
<dbReference type="PANTHER" id="PTHR46389">
    <property type="entry name" value="POLYCOMB GROUP PROTEIN PC"/>
    <property type="match status" value="1"/>
</dbReference>
<reference evidence="7 8" key="1">
    <citation type="journal article" date="2007" name="Nature">
        <title>Evolution of genes and genomes on the Drosophila phylogeny.</title>
        <authorList>
            <consortium name="Drosophila 12 Genomes Consortium"/>
            <person name="Clark A.G."/>
            <person name="Eisen M.B."/>
            <person name="Smith D.R."/>
            <person name="Bergman C.M."/>
            <person name="Oliver B."/>
            <person name="Markow T.A."/>
            <person name="Kaufman T.C."/>
            <person name="Kellis M."/>
            <person name="Gelbart W."/>
            <person name="Iyer V.N."/>
            <person name="Pollard D.A."/>
            <person name="Sackton T.B."/>
            <person name="Larracuente A.M."/>
            <person name="Singh N.D."/>
            <person name="Abad J.P."/>
            <person name="Abt D.N."/>
            <person name="Adryan B."/>
            <person name="Aguade M."/>
            <person name="Akashi H."/>
            <person name="Anderson W.W."/>
            <person name="Aquadro C.F."/>
            <person name="Ardell D.H."/>
            <person name="Arguello R."/>
            <person name="Artieri C.G."/>
            <person name="Barbash D.A."/>
            <person name="Barker D."/>
            <person name="Barsanti P."/>
            <person name="Batterham P."/>
            <person name="Batzoglou S."/>
            <person name="Begun D."/>
            <person name="Bhutkar A."/>
            <person name="Blanco E."/>
            <person name="Bosak S.A."/>
            <person name="Bradley R.K."/>
            <person name="Brand A.D."/>
            <person name="Brent M.R."/>
            <person name="Brooks A.N."/>
            <person name="Brown R.H."/>
            <person name="Butlin R.K."/>
            <person name="Caggese C."/>
            <person name="Calvi B.R."/>
            <person name="Bernardo de Carvalho A."/>
            <person name="Caspi A."/>
            <person name="Castrezana S."/>
            <person name="Celniker S.E."/>
            <person name="Chang J.L."/>
            <person name="Chapple C."/>
            <person name="Chatterji S."/>
            <person name="Chinwalla A."/>
            <person name="Civetta A."/>
            <person name="Clifton S.W."/>
            <person name="Comeron J.M."/>
            <person name="Costello J.C."/>
            <person name="Coyne J.A."/>
            <person name="Daub J."/>
            <person name="David R.G."/>
            <person name="Delcher A.L."/>
            <person name="Delehaunty K."/>
            <person name="Do C.B."/>
            <person name="Ebling H."/>
            <person name="Edwards K."/>
            <person name="Eickbush T."/>
            <person name="Evans J.D."/>
            <person name="Filipski A."/>
            <person name="Findeiss S."/>
            <person name="Freyhult E."/>
            <person name="Fulton L."/>
            <person name="Fulton R."/>
            <person name="Garcia A.C."/>
            <person name="Gardiner A."/>
            <person name="Garfield D.A."/>
            <person name="Garvin B.E."/>
            <person name="Gibson G."/>
            <person name="Gilbert D."/>
            <person name="Gnerre S."/>
            <person name="Godfrey J."/>
            <person name="Good R."/>
            <person name="Gotea V."/>
            <person name="Gravely B."/>
            <person name="Greenberg A.J."/>
            <person name="Griffiths-Jones S."/>
            <person name="Gross S."/>
            <person name="Guigo R."/>
            <person name="Gustafson E.A."/>
            <person name="Haerty W."/>
            <person name="Hahn M.W."/>
            <person name="Halligan D.L."/>
            <person name="Halpern A.L."/>
            <person name="Halter G.M."/>
            <person name="Han M.V."/>
            <person name="Heger A."/>
            <person name="Hillier L."/>
            <person name="Hinrichs A.S."/>
            <person name="Holmes I."/>
            <person name="Hoskins R.A."/>
            <person name="Hubisz M.J."/>
            <person name="Hultmark D."/>
            <person name="Huntley M.A."/>
            <person name="Jaffe D.B."/>
            <person name="Jagadeeshan S."/>
            <person name="Jeck W.R."/>
            <person name="Johnson J."/>
            <person name="Jones C.D."/>
            <person name="Jordan W.C."/>
            <person name="Karpen G.H."/>
            <person name="Kataoka E."/>
            <person name="Keightley P.D."/>
            <person name="Kheradpour P."/>
            <person name="Kirkness E.F."/>
            <person name="Koerich L.B."/>
            <person name="Kristiansen K."/>
            <person name="Kudrna D."/>
            <person name="Kulathinal R.J."/>
            <person name="Kumar S."/>
            <person name="Kwok R."/>
            <person name="Lander E."/>
            <person name="Langley C.H."/>
            <person name="Lapoint R."/>
            <person name="Lazzaro B.P."/>
            <person name="Lee S.J."/>
            <person name="Levesque L."/>
            <person name="Li R."/>
            <person name="Lin C.F."/>
            <person name="Lin M.F."/>
            <person name="Lindblad-Toh K."/>
            <person name="Llopart A."/>
            <person name="Long M."/>
            <person name="Low L."/>
            <person name="Lozovsky E."/>
            <person name="Lu J."/>
            <person name="Luo M."/>
            <person name="Machado C.A."/>
            <person name="Makalowski W."/>
            <person name="Marzo M."/>
            <person name="Matsuda M."/>
            <person name="Matzkin L."/>
            <person name="McAllister B."/>
            <person name="McBride C.S."/>
            <person name="McKernan B."/>
            <person name="McKernan K."/>
            <person name="Mendez-Lago M."/>
            <person name="Minx P."/>
            <person name="Mollenhauer M.U."/>
            <person name="Montooth K."/>
            <person name="Mount S.M."/>
            <person name="Mu X."/>
            <person name="Myers E."/>
            <person name="Negre B."/>
            <person name="Newfeld S."/>
            <person name="Nielsen R."/>
            <person name="Noor M.A."/>
            <person name="O'Grady P."/>
            <person name="Pachter L."/>
            <person name="Papaceit M."/>
            <person name="Parisi M.J."/>
            <person name="Parisi M."/>
            <person name="Parts L."/>
            <person name="Pedersen J.S."/>
            <person name="Pesole G."/>
            <person name="Phillippy A.M."/>
            <person name="Ponting C.P."/>
            <person name="Pop M."/>
            <person name="Porcelli D."/>
            <person name="Powell J.R."/>
            <person name="Prohaska S."/>
            <person name="Pruitt K."/>
            <person name="Puig M."/>
            <person name="Quesneville H."/>
            <person name="Ram K.R."/>
            <person name="Rand D."/>
            <person name="Rasmussen M.D."/>
            <person name="Reed L.K."/>
            <person name="Reenan R."/>
            <person name="Reily A."/>
            <person name="Remington K.A."/>
            <person name="Rieger T.T."/>
            <person name="Ritchie M.G."/>
            <person name="Robin C."/>
            <person name="Rogers Y.H."/>
            <person name="Rohde C."/>
            <person name="Rozas J."/>
            <person name="Rubenfield M.J."/>
            <person name="Ruiz A."/>
            <person name="Russo S."/>
            <person name="Salzberg S.L."/>
            <person name="Sanchez-Gracia A."/>
            <person name="Saranga D.J."/>
            <person name="Sato H."/>
            <person name="Schaeffer S.W."/>
            <person name="Schatz M.C."/>
            <person name="Schlenke T."/>
            <person name="Schwartz R."/>
            <person name="Segarra C."/>
            <person name="Singh R.S."/>
            <person name="Sirot L."/>
            <person name="Sirota M."/>
            <person name="Sisneros N.B."/>
            <person name="Smith C.D."/>
            <person name="Smith T.F."/>
            <person name="Spieth J."/>
            <person name="Stage D.E."/>
            <person name="Stark A."/>
            <person name="Stephan W."/>
            <person name="Strausberg R.L."/>
            <person name="Strempel S."/>
            <person name="Sturgill D."/>
            <person name="Sutton G."/>
            <person name="Sutton G.G."/>
            <person name="Tao W."/>
            <person name="Teichmann S."/>
            <person name="Tobari Y.N."/>
            <person name="Tomimura Y."/>
            <person name="Tsolas J.M."/>
            <person name="Valente V.L."/>
            <person name="Venter E."/>
            <person name="Venter J.C."/>
            <person name="Vicario S."/>
            <person name="Vieira F.G."/>
            <person name="Vilella A.J."/>
            <person name="Villasante A."/>
            <person name="Walenz B."/>
            <person name="Wang J."/>
            <person name="Wasserman M."/>
            <person name="Watts T."/>
            <person name="Wilson D."/>
            <person name="Wilson R.K."/>
            <person name="Wing R.A."/>
            <person name="Wolfner M.F."/>
            <person name="Wong A."/>
            <person name="Wong G.K."/>
            <person name="Wu C.I."/>
            <person name="Wu G."/>
            <person name="Yamamoto D."/>
            <person name="Yang H.P."/>
            <person name="Yang S.P."/>
            <person name="Yorke J.A."/>
            <person name="Yoshida K."/>
            <person name="Zdobnov E."/>
            <person name="Zhang P."/>
            <person name="Zhang Y."/>
            <person name="Zimin A.V."/>
            <person name="Baldwin J."/>
            <person name="Abdouelleil A."/>
            <person name="Abdulkadir J."/>
            <person name="Abebe A."/>
            <person name="Abera B."/>
            <person name="Abreu J."/>
            <person name="Acer S.C."/>
            <person name="Aftuck L."/>
            <person name="Alexander A."/>
            <person name="An P."/>
            <person name="Anderson E."/>
            <person name="Anderson S."/>
            <person name="Arachi H."/>
            <person name="Azer M."/>
            <person name="Bachantsang P."/>
            <person name="Barry A."/>
            <person name="Bayul T."/>
            <person name="Berlin A."/>
            <person name="Bessette D."/>
            <person name="Bloom T."/>
            <person name="Blye J."/>
            <person name="Boguslavskiy L."/>
            <person name="Bonnet C."/>
            <person name="Boukhgalter B."/>
            <person name="Bourzgui I."/>
            <person name="Brown A."/>
            <person name="Cahill P."/>
            <person name="Channer S."/>
            <person name="Cheshatsang Y."/>
            <person name="Chuda L."/>
            <person name="Citroen M."/>
            <person name="Collymore A."/>
            <person name="Cooke P."/>
            <person name="Costello M."/>
            <person name="D'Aco K."/>
            <person name="Daza R."/>
            <person name="De Haan G."/>
            <person name="DeGray S."/>
            <person name="DeMaso C."/>
            <person name="Dhargay N."/>
            <person name="Dooley K."/>
            <person name="Dooley E."/>
            <person name="Doricent M."/>
            <person name="Dorje P."/>
            <person name="Dorjee K."/>
            <person name="Dupes A."/>
            <person name="Elong R."/>
            <person name="Falk J."/>
            <person name="Farina A."/>
            <person name="Faro S."/>
            <person name="Ferguson D."/>
            <person name="Fisher S."/>
            <person name="Foley C.D."/>
            <person name="Franke A."/>
            <person name="Friedrich D."/>
            <person name="Gadbois L."/>
            <person name="Gearin G."/>
            <person name="Gearin C.R."/>
            <person name="Giannoukos G."/>
            <person name="Goode T."/>
            <person name="Graham J."/>
            <person name="Grandbois E."/>
            <person name="Grewal S."/>
            <person name="Gyaltsen K."/>
            <person name="Hafez N."/>
            <person name="Hagos B."/>
            <person name="Hall J."/>
            <person name="Henson C."/>
            <person name="Hollinger A."/>
            <person name="Honan T."/>
            <person name="Huard M.D."/>
            <person name="Hughes L."/>
            <person name="Hurhula B."/>
            <person name="Husby M.E."/>
            <person name="Kamat A."/>
            <person name="Kanga B."/>
            <person name="Kashin S."/>
            <person name="Khazanovich D."/>
            <person name="Kisner P."/>
            <person name="Lance K."/>
            <person name="Lara M."/>
            <person name="Lee W."/>
            <person name="Lennon N."/>
            <person name="Letendre F."/>
            <person name="LeVine R."/>
            <person name="Lipovsky A."/>
            <person name="Liu X."/>
            <person name="Liu J."/>
            <person name="Liu S."/>
            <person name="Lokyitsang T."/>
            <person name="Lokyitsang Y."/>
            <person name="Lubonja R."/>
            <person name="Lui A."/>
            <person name="MacDonald P."/>
            <person name="Magnisalis V."/>
            <person name="Maru K."/>
            <person name="Matthews C."/>
            <person name="McCusker W."/>
            <person name="McDonough S."/>
            <person name="Mehta T."/>
            <person name="Meldrim J."/>
            <person name="Meneus L."/>
            <person name="Mihai O."/>
            <person name="Mihalev A."/>
            <person name="Mihova T."/>
            <person name="Mittelman R."/>
            <person name="Mlenga V."/>
            <person name="Montmayeur A."/>
            <person name="Mulrain L."/>
            <person name="Navidi A."/>
            <person name="Naylor J."/>
            <person name="Negash T."/>
            <person name="Nguyen T."/>
            <person name="Nguyen N."/>
            <person name="Nicol R."/>
            <person name="Norbu C."/>
            <person name="Norbu N."/>
            <person name="Novod N."/>
            <person name="O'Neill B."/>
            <person name="Osman S."/>
            <person name="Markiewicz E."/>
            <person name="Oyono O.L."/>
            <person name="Patti C."/>
            <person name="Phunkhang P."/>
            <person name="Pierre F."/>
            <person name="Priest M."/>
            <person name="Raghuraman S."/>
            <person name="Rege F."/>
            <person name="Reyes R."/>
            <person name="Rise C."/>
            <person name="Rogov P."/>
            <person name="Ross K."/>
            <person name="Ryan E."/>
            <person name="Settipalli S."/>
            <person name="Shea T."/>
            <person name="Sherpa N."/>
            <person name="Shi L."/>
            <person name="Shih D."/>
            <person name="Sparrow T."/>
            <person name="Spaulding J."/>
            <person name="Stalker J."/>
            <person name="Stange-Thomann N."/>
            <person name="Stavropoulos S."/>
            <person name="Stone C."/>
            <person name="Strader C."/>
            <person name="Tesfaye S."/>
            <person name="Thomson T."/>
            <person name="Thoulutsang Y."/>
            <person name="Thoulutsang D."/>
            <person name="Topham K."/>
            <person name="Topping I."/>
            <person name="Tsamla T."/>
            <person name="Vassiliev H."/>
            <person name="Vo A."/>
            <person name="Wangchuk T."/>
            <person name="Wangdi T."/>
            <person name="Weiand M."/>
            <person name="Wilkinson J."/>
            <person name="Wilson A."/>
            <person name="Yadav S."/>
            <person name="Young G."/>
            <person name="Yu Q."/>
            <person name="Zembek L."/>
            <person name="Zhong D."/>
            <person name="Zimmer A."/>
            <person name="Zwirko Z."/>
            <person name="Jaffe D.B."/>
            <person name="Alvarez P."/>
            <person name="Brockman W."/>
            <person name="Butler J."/>
            <person name="Chin C."/>
            <person name="Gnerre S."/>
            <person name="Grabherr M."/>
            <person name="Kleber M."/>
            <person name="Mauceli E."/>
            <person name="MacCallum I."/>
        </authorList>
    </citation>
    <scope>NUCLEOTIDE SEQUENCE [LARGE SCALE GENOMIC DNA]</scope>
    <source>
        <strain evidence="8">Rob3c / Tucson 14021-0248.25</strain>
    </source>
</reference>
<protein>
    <submittedName>
        <fullName evidence="7">GM22147</fullName>
    </submittedName>
</protein>
<dbReference type="GO" id="GO:0009948">
    <property type="term" value="P:anterior/posterior axis specification"/>
    <property type="evidence" value="ECO:0007669"/>
    <property type="project" value="EnsemblMetazoa"/>
</dbReference>
<feature type="compositionally biased region" description="Low complexity" evidence="5">
    <location>
        <begin position="208"/>
        <end position="230"/>
    </location>
</feature>
<dbReference type="GO" id="GO:0005704">
    <property type="term" value="C:polytene chromosome band"/>
    <property type="evidence" value="ECO:0007669"/>
    <property type="project" value="EnsemblMetazoa"/>
</dbReference>
<feature type="compositionally biased region" description="Polar residues" evidence="5">
    <location>
        <begin position="278"/>
        <end position="290"/>
    </location>
</feature>
<dbReference type="AlphaFoldDB" id="B4IAN0"/>
<dbReference type="PROSITE" id="PS50013">
    <property type="entry name" value="CHROMO_2"/>
    <property type="match status" value="1"/>
</dbReference>
<feature type="compositionally biased region" description="Basic residues" evidence="5">
    <location>
        <begin position="1"/>
        <end position="11"/>
    </location>
</feature>
<dbReference type="PhylomeDB" id="B4IAN0"/>
<evidence type="ECO:0000256" key="3">
    <source>
        <dbReference type="ARBA" id="ARBA00022454"/>
    </source>
</evidence>
<dbReference type="GO" id="GO:0000785">
    <property type="term" value="C:chromatin"/>
    <property type="evidence" value="ECO:0007669"/>
    <property type="project" value="EnsemblMetazoa"/>
</dbReference>
<evidence type="ECO:0000313" key="7">
    <source>
        <dbReference type="EMBL" id="EDW44343.1"/>
    </source>
</evidence>
<dbReference type="GO" id="GO:0007385">
    <property type="term" value="P:specification of segmental identity, abdomen"/>
    <property type="evidence" value="ECO:0007669"/>
    <property type="project" value="EnsemblMetazoa"/>
</dbReference>
<evidence type="ECO:0000256" key="2">
    <source>
        <dbReference type="ARBA" id="ARBA00004286"/>
    </source>
</evidence>
<evidence type="ECO:0000256" key="4">
    <source>
        <dbReference type="ARBA" id="ARBA00023242"/>
    </source>
</evidence>
<dbReference type="OMA" id="IPKPCNN"/>
<dbReference type="Pfam" id="PF17218">
    <property type="entry name" value="CBX7_C"/>
    <property type="match status" value="1"/>
</dbReference>
<dbReference type="InterPro" id="IPR017984">
    <property type="entry name" value="Chromo_dom_subgr"/>
</dbReference>
<dbReference type="PRINTS" id="PR00504">
    <property type="entry name" value="CHROMODOMAIN"/>
</dbReference>
<dbReference type="Gene3D" id="2.40.50.40">
    <property type="match status" value="1"/>
</dbReference>
<feature type="compositionally biased region" description="Basic residues" evidence="5">
    <location>
        <begin position="131"/>
        <end position="145"/>
    </location>
</feature>
<dbReference type="CDD" id="cd18644">
    <property type="entry name" value="CD_polycomb"/>
    <property type="match status" value="1"/>
</dbReference>
<dbReference type="GO" id="GO:0043565">
    <property type="term" value="F:sequence-specific DNA binding"/>
    <property type="evidence" value="ECO:0007669"/>
    <property type="project" value="EnsemblMetazoa"/>
</dbReference>
<dbReference type="GO" id="GO:0000122">
    <property type="term" value="P:negative regulation of transcription by RNA polymerase II"/>
    <property type="evidence" value="ECO:0007669"/>
    <property type="project" value="TreeGrafter"/>
</dbReference>
<dbReference type="InterPro" id="IPR023779">
    <property type="entry name" value="Chromodomain_CS"/>
</dbReference>
<dbReference type="SMART" id="SM00298">
    <property type="entry name" value="CHROMO"/>
    <property type="match status" value="1"/>
</dbReference>
<proteinExistence type="predicted"/>
<dbReference type="GO" id="GO:0016322">
    <property type="term" value="P:neuron remodeling"/>
    <property type="evidence" value="ECO:0007669"/>
    <property type="project" value="EnsemblMetazoa"/>
</dbReference>
<dbReference type="InterPro" id="IPR033773">
    <property type="entry name" value="CBX7_C"/>
</dbReference>
<feature type="compositionally biased region" description="Polar residues" evidence="5">
    <location>
        <begin position="73"/>
        <end position="82"/>
    </location>
</feature>
<dbReference type="Proteomes" id="UP000001292">
    <property type="component" value="Unassembled WGS sequence"/>
</dbReference>
<dbReference type="GO" id="GO:0035102">
    <property type="term" value="C:PRC1 complex"/>
    <property type="evidence" value="ECO:0007669"/>
    <property type="project" value="EnsemblMetazoa"/>
</dbReference>
<evidence type="ECO:0000259" key="6">
    <source>
        <dbReference type="PROSITE" id="PS50013"/>
    </source>
</evidence>
<accession>B4IAN0</accession>
<feature type="compositionally biased region" description="Polar residues" evidence="5">
    <location>
        <begin position="244"/>
        <end position="261"/>
    </location>
</feature>
<keyword evidence="4" id="KW-0539">Nucleus</keyword>
<feature type="compositionally biased region" description="Acidic residues" evidence="5">
    <location>
        <begin position="96"/>
        <end position="105"/>
    </location>
</feature>
<name>B4IAN0_DROSE</name>
<dbReference type="HOGENOM" id="CLU_031914_0_0_1"/>
<feature type="compositionally biased region" description="Basic and acidic residues" evidence="5">
    <location>
        <begin position="186"/>
        <end position="195"/>
    </location>
</feature>
<organism evidence="8">
    <name type="scientific">Drosophila sechellia</name>
    <name type="common">Fruit fly</name>
    <dbReference type="NCBI Taxonomy" id="7238"/>
    <lineage>
        <taxon>Eukaryota</taxon>
        <taxon>Metazoa</taxon>
        <taxon>Ecdysozoa</taxon>
        <taxon>Arthropoda</taxon>
        <taxon>Hexapoda</taxon>
        <taxon>Insecta</taxon>
        <taxon>Pterygota</taxon>
        <taxon>Neoptera</taxon>
        <taxon>Endopterygota</taxon>
        <taxon>Diptera</taxon>
        <taxon>Brachycera</taxon>
        <taxon>Muscomorpha</taxon>
        <taxon>Ephydroidea</taxon>
        <taxon>Drosophilidae</taxon>
        <taxon>Drosophila</taxon>
        <taxon>Sophophora</taxon>
    </lineage>
</organism>
<dbReference type="PROSITE" id="PS00598">
    <property type="entry name" value="CHROMO_1"/>
    <property type="match status" value="1"/>
</dbReference>
<dbReference type="SUPFAM" id="SSF54160">
    <property type="entry name" value="Chromo domain-like"/>
    <property type="match status" value="1"/>
</dbReference>
<dbReference type="GO" id="GO:0035186">
    <property type="term" value="P:syncytial blastoderm mitotic cell cycle"/>
    <property type="evidence" value="ECO:0007669"/>
    <property type="project" value="EnsemblMetazoa"/>
</dbReference>
<evidence type="ECO:0000256" key="1">
    <source>
        <dbReference type="ARBA" id="ARBA00004123"/>
    </source>
</evidence>
<dbReference type="InterPro" id="IPR052458">
    <property type="entry name" value="PcG_PRC1-like_component"/>
</dbReference>
<dbReference type="GO" id="GO:0031507">
    <property type="term" value="P:heterochromatin formation"/>
    <property type="evidence" value="ECO:0007669"/>
    <property type="project" value="EnsemblMetazoa"/>
</dbReference>
<dbReference type="GO" id="GO:0005730">
    <property type="term" value="C:nucleolus"/>
    <property type="evidence" value="ECO:0007669"/>
    <property type="project" value="EnsemblMetazoa"/>
</dbReference>
<dbReference type="GO" id="GO:0062072">
    <property type="term" value="F:histone H3K9me2/3 reader activity"/>
    <property type="evidence" value="ECO:0007669"/>
    <property type="project" value="EnsemblMetazoa"/>
</dbReference>
<dbReference type="STRING" id="7238.B4IAN0"/>
<evidence type="ECO:0000313" key="8">
    <source>
        <dbReference type="Proteomes" id="UP000001292"/>
    </source>
</evidence>
<keyword evidence="3" id="KW-0158">Chromosome</keyword>
<feature type="region of interest" description="Disordered" evidence="5">
    <location>
        <begin position="72"/>
        <end position="300"/>
    </location>
</feature>
<dbReference type="PANTHER" id="PTHR46389:SF3">
    <property type="entry name" value="POLYCOMB GROUP PROTEIN PC"/>
    <property type="match status" value="1"/>
</dbReference>
<dbReference type="GO" id="GO:0003682">
    <property type="term" value="F:chromatin binding"/>
    <property type="evidence" value="ECO:0007669"/>
    <property type="project" value="EnsemblMetazoa"/>
</dbReference>
<dbReference type="Pfam" id="PF00385">
    <property type="entry name" value="Chromo"/>
    <property type="match status" value="1"/>
</dbReference>
<dbReference type="GO" id="GO:2001229">
    <property type="term" value="P:negative regulation of response to gamma radiation"/>
    <property type="evidence" value="ECO:0007669"/>
    <property type="project" value="EnsemblMetazoa"/>
</dbReference>
<dbReference type="InterPro" id="IPR016197">
    <property type="entry name" value="Chromo-like_dom_sf"/>
</dbReference>